<sequence>MVLTHQTHSSGDVSPTYANMDEIQDLLKAYSSDEYLVVSEADQGLMMQTQYRDPPPYPGHSKQMAQPSLRQSFSGSETSTDVSVSSMENLSSSQRQEPQGEETATPAYHHHTECSEEYSIMARLAHDSKTQQSSVPYYGQVPHPTDNRGYLNSGPFYPWAQTPHLLPQKGGDSSMGGKDFGESHLCSNTDWAFVGSNQQPTTNSGLQAAYFTTLTPPPQYPGANGLYENMDRTKMKRSYETVESVEMKSCHSQPDLHRYWETHNTEALAGQPNLQYSPLPRPSQPVAHELNPLRTTDMVEILTEENKRLREDINIYCKKVSKLQKFEMEIQKVHEAYESLVQSSQKREKLEKMMKKRLEEQIRKLVCQNKTFKDKLDKSSQGSDSEPSLGAHRDEGTSALLAKNKELQNQRDRFELEVATLRTTVQGQTDQLDILDGALTNAQSNVVRLEKECCVKQVQMERLDQLQRAFSLLQSTCEKREQMETKLRTNLEKKLNKTQEQNGALPKTEPGKETASELNNIYSLQRLLNEKEAKILQLETEVVKWEQKYLEENMRQLTLQNPELRDQWSFDLERLQVPPKVGPVEEVFRSQITELESKVKSLQTQLAEKDAMIRVFQRAPMTRSSSVHTLNYCTPLHSPRPSLIATGTLTRQGSQSDTNSYRDFPMIRHFKTGSTSALETGRKFSLDCETLMDSLVLPDNKSEDKEDSSDDEGDKVWQV</sequence>
<keyword evidence="5 6" id="KW-0175">Coiled coil</keyword>
<comment type="caution">
    <text evidence="9">The sequence shown here is derived from an EMBL/GenBank/DDBJ whole genome shotgun (WGS) entry which is preliminary data.</text>
</comment>
<dbReference type="EMBL" id="NEDP02000751">
    <property type="protein sequence ID" value="OWF55182.1"/>
    <property type="molecule type" value="Genomic_DNA"/>
</dbReference>
<evidence type="ECO:0000259" key="8">
    <source>
        <dbReference type="Pfam" id="PF12240"/>
    </source>
</evidence>
<evidence type="ECO:0000256" key="2">
    <source>
        <dbReference type="ARBA" id="ARBA00010300"/>
    </source>
</evidence>
<dbReference type="GO" id="GO:0030036">
    <property type="term" value="P:actin cytoskeleton organization"/>
    <property type="evidence" value="ECO:0007669"/>
    <property type="project" value="TreeGrafter"/>
</dbReference>
<name>A0A210R2K8_MIZYE</name>
<gene>
    <name evidence="9" type="ORF">KP79_PYT20264</name>
</gene>
<dbReference type="PANTHER" id="PTHR14826:SF14">
    <property type="entry name" value="ANGIOMOTIN_C DOMAIN-CONTAINING PROTEIN"/>
    <property type="match status" value="1"/>
</dbReference>
<accession>A0A210R2K8</accession>
<dbReference type="GO" id="GO:0005923">
    <property type="term" value="C:bicellular tight junction"/>
    <property type="evidence" value="ECO:0007669"/>
    <property type="project" value="TreeGrafter"/>
</dbReference>
<feature type="compositionally biased region" description="Low complexity" evidence="7">
    <location>
        <begin position="83"/>
        <end position="93"/>
    </location>
</feature>
<dbReference type="Pfam" id="PF12240">
    <property type="entry name" value="Angiomotin_C"/>
    <property type="match status" value="1"/>
</dbReference>
<evidence type="ECO:0000313" key="9">
    <source>
        <dbReference type="EMBL" id="OWF55182.1"/>
    </source>
</evidence>
<reference evidence="9 10" key="1">
    <citation type="journal article" date="2017" name="Nat. Ecol. Evol.">
        <title>Scallop genome provides insights into evolution of bilaterian karyotype and development.</title>
        <authorList>
            <person name="Wang S."/>
            <person name="Zhang J."/>
            <person name="Jiao W."/>
            <person name="Li J."/>
            <person name="Xun X."/>
            <person name="Sun Y."/>
            <person name="Guo X."/>
            <person name="Huan P."/>
            <person name="Dong B."/>
            <person name="Zhang L."/>
            <person name="Hu X."/>
            <person name="Sun X."/>
            <person name="Wang J."/>
            <person name="Zhao C."/>
            <person name="Wang Y."/>
            <person name="Wang D."/>
            <person name="Huang X."/>
            <person name="Wang R."/>
            <person name="Lv J."/>
            <person name="Li Y."/>
            <person name="Zhang Z."/>
            <person name="Liu B."/>
            <person name="Lu W."/>
            <person name="Hui Y."/>
            <person name="Liang J."/>
            <person name="Zhou Z."/>
            <person name="Hou R."/>
            <person name="Li X."/>
            <person name="Liu Y."/>
            <person name="Li H."/>
            <person name="Ning X."/>
            <person name="Lin Y."/>
            <person name="Zhao L."/>
            <person name="Xing Q."/>
            <person name="Dou J."/>
            <person name="Li Y."/>
            <person name="Mao J."/>
            <person name="Guo H."/>
            <person name="Dou H."/>
            <person name="Li T."/>
            <person name="Mu C."/>
            <person name="Jiang W."/>
            <person name="Fu Q."/>
            <person name="Fu X."/>
            <person name="Miao Y."/>
            <person name="Liu J."/>
            <person name="Yu Q."/>
            <person name="Li R."/>
            <person name="Liao H."/>
            <person name="Li X."/>
            <person name="Kong Y."/>
            <person name="Jiang Z."/>
            <person name="Chourrout D."/>
            <person name="Li R."/>
            <person name="Bao Z."/>
        </authorList>
    </citation>
    <scope>NUCLEOTIDE SEQUENCE [LARGE SCALE GENOMIC DNA]</scope>
    <source>
        <strain evidence="9 10">PY_sf001</strain>
    </source>
</reference>
<comment type="subcellular location">
    <subcellularLocation>
        <location evidence="1">Cell junction</location>
    </subcellularLocation>
</comment>
<feature type="region of interest" description="Disordered" evidence="7">
    <location>
        <begin position="49"/>
        <end position="107"/>
    </location>
</feature>
<dbReference type="InterPro" id="IPR024646">
    <property type="entry name" value="Angiomotin_C"/>
</dbReference>
<feature type="coiled-coil region" evidence="6">
    <location>
        <begin position="521"/>
        <end position="548"/>
    </location>
</feature>
<organism evidence="9 10">
    <name type="scientific">Mizuhopecten yessoensis</name>
    <name type="common">Japanese scallop</name>
    <name type="synonym">Patinopecten yessoensis</name>
    <dbReference type="NCBI Taxonomy" id="6573"/>
    <lineage>
        <taxon>Eukaryota</taxon>
        <taxon>Metazoa</taxon>
        <taxon>Spiralia</taxon>
        <taxon>Lophotrochozoa</taxon>
        <taxon>Mollusca</taxon>
        <taxon>Bivalvia</taxon>
        <taxon>Autobranchia</taxon>
        <taxon>Pteriomorphia</taxon>
        <taxon>Pectinida</taxon>
        <taxon>Pectinoidea</taxon>
        <taxon>Pectinidae</taxon>
        <taxon>Mizuhopecten</taxon>
    </lineage>
</organism>
<evidence type="ECO:0000256" key="6">
    <source>
        <dbReference type="SAM" id="Coils"/>
    </source>
</evidence>
<keyword evidence="3" id="KW-0597">Phosphoprotein</keyword>
<dbReference type="InterPro" id="IPR051747">
    <property type="entry name" value="Angiomotin-like"/>
</dbReference>
<dbReference type="GO" id="GO:0005886">
    <property type="term" value="C:plasma membrane"/>
    <property type="evidence" value="ECO:0007669"/>
    <property type="project" value="TreeGrafter"/>
</dbReference>
<keyword evidence="10" id="KW-1185">Reference proteome</keyword>
<feature type="region of interest" description="Disordered" evidence="7">
    <location>
        <begin position="373"/>
        <end position="394"/>
    </location>
</feature>
<evidence type="ECO:0000256" key="1">
    <source>
        <dbReference type="ARBA" id="ARBA00004282"/>
    </source>
</evidence>
<feature type="domain" description="Angiomotin C-terminal" evidence="8">
    <location>
        <begin position="460"/>
        <end position="645"/>
    </location>
</feature>
<evidence type="ECO:0000256" key="7">
    <source>
        <dbReference type="SAM" id="MobiDB-lite"/>
    </source>
</evidence>
<dbReference type="AlphaFoldDB" id="A0A210R2K8"/>
<evidence type="ECO:0000256" key="4">
    <source>
        <dbReference type="ARBA" id="ARBA00022949"/>
    </source>
</evidence>
<keyword evidence="4" id="KW-0965">Cell junction</keyword>
<evidence type="ECO:0000313" key="10">
    <source>
        <dbReference type="Proteomes" id="UP000242188"/>
    </source>
</evidence>
<dbReference type="Proteomes" id="UP000242188">
    <property type="component" value="Unassembled WGS sequence"/>
</dbReference>
<feature type="region of interest" description="Disordered" evidence="7">
    <location>
        <begin position="495"/>
        <end position="514"/>
    </location>
</feature>
<feature type="region of interest" description="Disordered" evidence="7">
    <location>
        <begin position="697"/>
        <end position="719"/>
    </location>
</feature>
<dbReference type="GO" id="GO:0030334">
    <property type="term" value="P:regulation of cell migration"/>
    <property type="evidence" value="ECO:0007669"/>
    <property type="project" value="TreeGrafter"/>
</dbReference>
<dbReference type="OrthoDB" id="5974715at2759"/>
<dbReference type="STRING" id="6573.A0A210R2K8"/>
<protein>
    <submittedName>
        <fullName evidence="9">Angiomotin</fullName>
    </submittedName>
</protein>
<comment type="similarity">
    <text evidence="2">Belongs to the angiomotin family.</text>
</comment>
<feature type="compositionally biased region" description="Polar residues" evidence="7">
    <location>
        <begin position="63"/>
        <end position="82"/>
    </location>
</feature>
<proteinExistence type="inferred from homology"/>
<dbReference type="PANTHER" id="PTHR14826">
    <property type="entry name" value="ANGIOMOTIN"/>
    <property type="match status" value="1"/>
</dbReference>
<dbReference type="GO" id="GO:0031410">
    <property type="term" value="C:cytoplasmic vesicle"/>
    <property type="evidence" value="ECO:0007669"/>
    <property type="project" value="TreeGrafter"/>
</dbReference>
<evidence type="ECO:0000256" key="5">
    <source>
        <dbReference type="ARBA" id="ARBA00023054"/>
    </source>
</evidence>
<evidence type="ECO:0000256" key="3">
    <source>
        <dbReference type="ARBA" id="ARBA00022553"/>
    </source>
</evidence>
<dbReference type="PRINTS" id="PR01807">
    <property type="entry name" value="ANGIOMOTIN"/>
</dbReference>
<dbReference type="InterPro" id="IPR009114">
    <property type="entry name" value="Angiomotin"/>
</dbReference>
<feature type="coiled-coil region" evidence="6">
    <location>
        <begin position="585"/>
        <end position="612"/>
    </location>
</feature>